<sequence length="109" mass="12616">DIEESEAENEVLQAEEIEESSLISFRGREDFCGHEDDDLQDEDRAAIRSFLNSNCLSNIMWSGDRVLVRGKSMIDLLFEKELSSEIIDCFMMILHGLYPHVRFLPIYAQ</sequence>
<feature type="non-terminal residue" evidence="1">
    <location>
        <position position="1"/>
    </location>
</feature>
<evidence type="ECO:0000313" key="1">
    <source>
        <dbReference type="EMBL" id="CAA0815091.1"/>
    </source>
</evidence>
<dbReference type="Proteomes" id="UP001153555">
    <property type="component" value="Unassembled WGS sequence"/>
</dbReference>
<feature type="non-terminal residue" evidence="1">
    <location>
        <position position="109"/>
    </location>
</feature>
<comment type="caution">
    <text evidence="1">The sequence shown here is derived from an EMBL/GenBank/DDBJ whole genome shotgun (WGS) entry which is preliminary data.</text>
</comment>
<evidence type="ECO:0000313" key="2">
    <source>
        <dbReference type="Proteomes" id="UP001153555"/>
    </source>
</evidence>
<gene>
    <name evidence="1" type="ORF">SHERM_15215</name>
</gene>
<proteinExistence type="predicted"/>
<accession>A0A9N7MV50</accession>
<organism evidence="1 2">
    <name type="scientific">Striga hermonthica</name>
    <name type="common">Purple witchweed</name>
    <name type="synonym">Buchnera hermonthica</name>
    <dbReference type="NCBI Taxonomy" id="68872"/>
    <lineage>
        <taxon>Eukaryota</taxon>
        <taxon>Viridiplantae</taxon>
        <taxon>Streptophyta</taxon>
        <taxon>Embryophyta</taxon>
        <taxon>Tracheophyta</taxon>
        <taxon>Spermatophyta</taxon>
        <taxon>Magnoliopsida</taxon>
        <taxon>eudicotyledons</taxon>
        <taxon>Gunneridae</taxon>
        <taxon>Pentapetalae</taxon>
        <taxon>asterids</taxon>
        <taxon>lamiids</taxon>
        <taxon>Lamiales</taxon>
        <taxon>Orobanchaceae</taxon>
        <taxon>Buchnereae</taxon>
        <taxon>Striga</taxon>
    </lineage>
</organism>
<protein>
    <submittedName>
        <fullName evidence="1">Uncharacterized protein</fullName>
    </submittedName>
</protein>
<dbReference type="EMBL" id="CACSLK010012298">
    <property type="protein sequence ID" value="CAA0815091.1"/>
    <property type="molecule type" value="Genomic_DNA"/>
</dbReference>
<name>A0A9N7MV50_STRHE</name>
<reference evidence="1" key="1">
    <citation type="submission" date="2019-12" db="EMBL/GenBank/DDBJ databases">
        <authorList>
            <person name="Scholes J."/>
        </authorList>
    </citation>
    <scope>NUCLEOTIDE SEQUENCE</scope>
</reference>
<keyword evidence="2" id="KW-1185">Reference proteome</keyword>
<dbReference type="AlphaFoldDB" id="A0A9N7MV50"/>